<feature type="region of interest" description="Disordered" evidence="1">
    <location>
        <begin position="46"/>
        <end position="66"/>
    </location>
</feature>
<evidence type="ECO:0000313" key="3">
    <source>
        <dbReference type="Proteomes" id="UP000077521"/>
    </source>
</evidence>
<sequence length="66" mass="7474">MLFVHRISSEQDRQELLRRVRDYEMTLCPPAAMYHLSPSAYMPSKLPGSQVHASSSTHVAISDQES</sequence>
<proteinExistence type="predicted"/>
<reference evidence="2" key="2">
    <citation type="journal article" date="2019" name="IMA Fungus">
        <title>Genome sequencing and comparison of five Tilletia species to identify candidate genes for the detection of regulated species infecting wheat.</title>
        <authorList>
            <person name="Nguyen H.D.T."/>
            <person name="Sultana T."/>
            <person name="Kesanakurti P."/>
            <person name="Hambleton S."/>
        </authorList>
    </citation>
    <scope>NUCLEOTIDE SEQUENCE</scope>
    <source>
        <strain evidence="2">DAOMC 236416</strain>
    </source>
</reference>
<dbReference type="EMBL" id="LWDF02000811">
    <property type="protein sequence ID" value="KAE8242042.1"/>
    <property type="molecule type" value="Genomic_DNA"/>
</dbReference>
<protein>
    <submittedName>
        <fullName evidence="2">Uncharacterized protein</fullName>
    </submittedName>
</protein>
<organism evidence="2 3">
    <name type="scientific">Tilletia indica</name>
    <dbReference type="NCBI Taxonomy" id="43049"/>
    <lineage>
        <taxon>Eukaryota</taxon>
        <taxon>Fungi</taxon>
        <taxon>Dikarya</taxon>
        <taxon>Basidiomycota</taxon>
        <taxon>Ustilaginomycotina</taxon>
        <taxon>Exobasidiomycetes</taxon>
        <taxon>Tilletiales</taxon>
        <taxon>Tilletiaceae</taxon>
        <taxon>Tilletia</taxon>
    </lineage>
</organism>
<keyword evidence="3" id="KW-1185">Reference proteome</keyword>
<name>A0A177TK82_9BASI</name>
<evidence type="ECO:0000313" key="2">
    <source>
        <dbReference type="EMBL" id="KAE8242042.1"/>
    </source>
</evidence>
<gene>
    <name evidence="2" type="ORF">A4X13_0g7150</name>
</gene>
<dbReference type="Proteomes" id="UP000077521">
    <property type="component" value="Unassembled WGS sequence"/>
</dbReference>
<evidence type="ECO:0000256" key="1">
    <source>
        <dbReference type="SAM" id="MobiDB-lite"/>
    </source>
</evidence>
<comment type="caution">
    <text evidence="2">The sequence shown here is derived from an EMBL/GenBank/DDBJ whole genome shotgun (WGS) entry which is preliminary data.</text>
</comment>
<dbReference type="AlphaFoldDB" id="A0A177TK82"/>
<accession>A0A177TK82</accession>
<reference evidence="2" key="1">
    <citation type="submission" date="2016-04" db="EMBL/GenBank/DDBJ databases">
        <authorList>
            <person name="Nguyen H.D."/>
            <person name="Samba Siva P."/>
            <person name="Cullis J."/>
            <person name="Levesque C.A."/>
            <person name="Hambleton S."/>
        </authorList>
    </citation>
    <scope>NUCLEOTIDE SEQUENCE</scope>
    <source>
        <strain evidence="2">DAOMC 236416</strain>
    </source>
</reference>